<reference evidence="7" key="1">
    <citation type="submission" date="2015-12" db="EMBL/GenBank/DDBJ databases">
        <title>Update maize B73 reference genome by single molecule sequencing technologies.</title>
        <authorList>
            <consortium name="Maize Genome Sequencing Project"/>
            <person name="Ware D."/>
        </authorList>
    </citation>
    <scope>NUCLEOTIDE SEQUENCE [LARGE SCALE GENOMIC DNA]</scope>
    <source>
        <strain evidence="7">cv. B73</strain>
    </source>
</reference>
<evidence type="ECO:0000256" key="4">
    <source>
        <dbReference type="PROSITE-ProRule" id="PRU00176"/>
    </source>
</evidence>
<gene>
    <name evidence="6" type="primary">LOC103650933</name>
</gene>
<dbReference type="Pfam" id="PF00076">
    <property type="entry name" value="RRM_1"/>
    <property type="match status" value="1"/>
</dbReference>
<evidence type="ECO:0000313" key="7">
    <source>
        <dbReference type="Proteomes" id="UP000007305"/>
    </source>
</evidence>
<name>A0A804NA11_MAIZE</name>
<dbReference type="PANTHER" id="PTHR13798">
    <property type="entry name" value="RNA BINDING MOTIF RBM PROTEIN -RELATED"/>
    <property type="match status" value="1"/>
</dbReference>
<keyword evidence="2 4" id="KW-0694">RNA-binding</keyword>
<dbReference type="GeneID" id="103650933"/>
<dbReference type="EnsemblPlants" id="Zm00001eb145960_T003">
    <property type="protein sequence ID" value="Zm00001eb145960_P003"/>
    <property type="gene ID" value="Zm00001eb145960"/>
</dbReference>
<dbReference type="InterPro" id="IPR052285">
    <property type="entry name" value="NEXT_complex_subunit"/>
</dbReference>
<dbReference type="RefSeq" id="XP_008674755.1">
    <property type="nucleotide sequence ID" value="XM_008676533.4"/>
</dbReference>
<feature type="domain" description="RRM" evidence="5">
    <location>
        <begin position="7"/>
        <end position="104"/>
    </location>
</feature>
<reference evidence="6" key="2">
    <citation type="submission" date="2019-07" db="EMBL/GenBank/DDBJ databases">
        <authorList>
            <person name="Seetharam A."/>
            <person name="Woodhouse M."/>
            <person name="Cannon E."/>
        </authorList>
    </citation>
    <scope>NUCLEOTIDE SEQUENCE [LARGE SCALE GENOMIC DNA]</scope>
    <source>
        <strain evidence="6">cv. B73</strain>
    </source>
</reference>
<dbReference type="InterPro" id="IPR035979">
    <property type="entry name" value="RBD_domain_sf"/>
</dbReference>
<accession>A0A804NA11</accession>
<keyword evidence="7" id="KW-1185">Reference proteome</keyword>
<dbReference type="KEGG" id="zma:103650933"/>
<evidence type="ECO:0000256" key="2">
    <source>
        <dbReference type="ARBA" id="ARBA00022884"/>
    </source>
</evidence>
<evidence type="ECO:0000256" key="1">
    <source>
        <dbReference type="ARBA" id="ARBA00004642"/>
    </source>
</evidence>
<dbReference type="PROSITE" id="PS50102">
    <property type="entry name" value="RRM"/>
    <property type="match status" value="1"/>
</dbReference>
<dbReference type="Gramene" id="Zm00001eb145960_T003">
    <property type="protein sequence ID" value="Zm00001eb145960_P003"/>
    <property type="gene ID" value="Zm00001eb145960"/>
</dbReference>
<proteinExistence type="predicted"/>
<dbReference type="PANTHER" id="PTHR13798:SF9">
    <property type="entry name" value="RRM DOMAIN-CONTAINING PROTEIN"/>
    <property type="match status" value="1"/>
</dbReference>
<evidence type="ECO:0000259" key="5">
    <source>
        <dbReference type="PROSITE" id="PS50102"/>
    </source>
</evidence>
<dbReference type="OrthoDB" id="10259687at2759"/>
<keyword evidence="3" id="KW-0539">Nucleus</keyword>
<dbReference type="Proteomes" id="UP000007305">
    <property type="component" value="Chromosome 3"/>
</dbReference>
<organism evidence="6 7">
    <name type="scientific">Zea mays</name>
    <name type="common">Maize</name>
    <dbReference type="NCBI Taxonomy" id="4577"/>
    <lineage>
        <taxon>Eukaryota</taxon>
        <taxon>Viridiplantae</taxon>
        <taxon>Streptophyta</taxon>
        <taxon>Embryophyta</taxon>
        <taxon>Tracheophyta</taxon>
        <taxon>Spermatophyta</taxon>
        <taxon>Magnoliopsida</taxon>
        <taxon>Liliopsida</taxon>
        <taxon>Poales</taxon>
        <taxon>Poaceae</taxon>
        <taxon>PACMAD clade</taxon>
        <taxon>Panicoideae</taxon>
        <taxon>Andropogonodae</taxon>
        <taxon>Andropogoneae</taxon>
        <taxon>Tripsacinae</taxon>
        <taxon>Zea</taxon>
    </lineage>
</organism>
<dbReference type="InterPro" id="IPR000504">
    <property type="entry name" value="RRM_dom"/>
</dbReference>
<dbReference type="GO" id="GO:0005654">
    <property type="term" value="C:nucleoplasm"/>
    <property type="evidence" value="ECO:0007669"/>
    <property type="project" value="UniProtKB-SubCell"/>
</dbReference>
<evidence type="ECO:0000313" key="6">
    <source>
        <dbReference type="EnsemblPlants" id="Zm00001eb145960_P003"/>
    </source>
</evidence>
<dbReference type="InParanoid" id="A0A804NA11"/>
<comment type="subcellular location">
    <subcellularLocation>
        <location evidence="1">Nucleus</location>
        <location evidence="1">Nucleoplasm</location>
    </subcellularLocation>
</comment>
<dbReference type="SMART" id="SM00360">
    <property type="entry name" value="RRM"/>
    <property type="match status" value="1"/>
</dbReference>
<dbReference type="AlphaFoldDB" id="A0A804NA11"/>
<reference evidence="6" key="3">
    <citation type="submission" date="2021-05" db="UniProtKB">
        <authorList>
            <consortium name="EnsemblPlants"/>
        </authorList>
    </citation>
    <scope>IDENTIFICATION</scope>
    <source>
        <strain evidence="6">cv. B73</strain>
    </source>
</reference>
<sequence length="177" mass="19233">MARNPGRTVFIGNLDEKVSERVLYEILIQAGHVVGLHVPSNKESNSRKGYAFAEYETEDIAQYAVRLFSGLVRINGKTLKFVIAGHDKPSSNDNKSVLLNHVPSSNGNNPVMPKLNPIPLPKPTQIMRCSDMPVSHIPAYPVVNGRIGGYGFSSTPYPNGFHPQALPGGPVHSHGKV</sequence>
<dbReference type="InterPro" id="IPR012677">
    <property type="entry name" value="Nucleotide-bd_a/b_plait_sf"/>
</dbReference>
<protein>
    <recommendedName>
        <fullName evidence="5">RRM domain-containing protein</fullName>
    </recommendedName>
</protein>
<dbReference type="SUPFAM" id="SSF54928">
    <property type="entry name" value="RNA-binding domain, RBD"/>
    <property type="match status" value="1"/>
</dbReference>
<evidence type="ECO:0000256" key="3">
    <source>
        <dbReference type="ARBA" id="ARBA00023242"/>
    </source>
</evidence>
<dbReference type="Gene3D" id="3.30.70.330">
    <property type="match status" value="1"/>
</dbReference>
<dbReference type="GO" id="GO:0003723">
    <property type="term" value="F:RNA binding"/>
    <property type="evidence" value="ECO:0007669"/>
    <property type="project" value="UniProtKB-UniRule"/>
</dbReference>